<comment type="domain">
    <text evidence="5">The RxLR-dEER motif acts to carry the protein into the host cell cytoplasm through binding to cell surface phosphatidylinositol-3-phosphate.</text>
</comment>
<evidence type="ECO:0000313" key="6">
    <source>
        <dbReference type="EMBL" id="OWY94143.1"/>
    </source>
</evidence>
<comment type="caution">
    <text evidence="6">The sequence shown here is derived from an EMBL/GenBank/DDBJ whole genome shotgun (WGS) entry which is preliminary data.</text>
</comment>
<protein>
    <recommendedName>
        <fullName evidence="5">RxLR effector protein</fullName>
    </recommendedName>
</protein>
<feature type="chain" id="PRO_5044994516" description="RxLR effector protein" evidence="5">
    <location>
        <begin position="23"/>
        <end position="161"/>
    </location>
</feature>
<accession>A0A225UMD9</accession>
<name>A0A225UMD9_9STRA</name>
<organism evidence="6 7">
    <name type="scientific">Phytophthora megakarya</name>
    <dbReference type="NCBI Taxonomy" id="4795"/>
    <lineage>
        <taxon>Eukaryota</taxon>
        <taxon>Sar</taxon>
        <taxon>Stramenopiles</taxon>
        <taxon>Oomycota</taxon>
        <taxon>Peronosporomycetes</taxon>
        <taxon>Peronosporales</taxon>
        <taxon>Peronosporaceae</taxon>
        <taxon>Phytophthora</taxon>
    </lineage>
</organism>
<reference evidence="7" key="1">
    <citation type="submission" date="2017-03" db="EMBL/GenBank/DDBJ databases">
        <title>Phytopthora megakarya and P. palmivora, two closely related causual agents of cacao black pod achieved similar genome size and gene model numbers by different mechanisms.</title>
        <authorList>
            <person name="Ali S."/>
            <person name="Shao J."/>
            <person name="Larry D.J."/>
            <person name="Kronmiller B."/>
            <person name="Shen D."/>
            <person name="Strem M.D."/>
            <person name="Melnick R.L."/>
            <person name="Guiltinan M.J."/>
            <person name="Tyler B.M."/>
            <person name="Meinhardt L.W."/>
            <person name="Bailey B.A."/>
        </authorList>
    </citation>
    <scope>NUCLEOTIDE SEQUENCE [LARGE SCALE GENOMIC DNA]</scope>
    <source>
        <strain evidence="7">zdho120</strain>
    </source>
</reference>
<evidence type="ECO:0000256" key="1">
    <source>
        <dbReference type="ARBA" id="ARBA00004613"/>
    </source>
</evidence>
<comment type="subcellular location">
    <subcellularLocation>
        <location evidence="1 5">Secreted</location>
    </subcellularLocation>
</comment>
<keyword evidence="3 5" id="KW-0964">Secreted</keyword>
<evidence type="ECO:0000313" key="7">
    <source>
        <dbReference type="Proteomes" id="UP000198211"/>
    </source>
</evidence>
<evidence type="ECO:0000256" key="4">
    <source>
        <dbReference type="ARBA" id="ARBA00022729"/>
    </source>
</evidence>
<comment type="function">
    <text evidence="5">Effector that suppresses plant defense responses during pathogen infection.</text>
</comment>
<proteinExistence type="inferred from homology"/>
<dbReference type="AlphaFoldDB" id="A0A225UMD9"/>
<gene>
    <name evidence="6" type="ORF">PHMEG_00036212</name>
</gene>
<evidence type="ECO:0000256" key="3">
    <source>
        <dbReference type="ARBA" id="ARBA00022525"/>
    </source>
</evidence>
<keyword evidence="7" id="KW-1185">Reference proteome</keyword>
<dbReference type="Proteomes" id="UP000198211">
    <property type="component" value="Unassembled WGS sequence"/>
</dbReference>
<dbReference type="EMBL" id="NBNE01014838">
    <property type="protein sequence ID" value="OWY94143.1"/>
    <property type="molecule type" value="Genomic_DNA"/>
</dbReference>
<sequence>MRLSYILIAMVSTLSVYQVTVTASVGSEIALTGVMSLGFSHLAGADKCAGDQSRFLRSNNIPAGDKEERGFAEVVQQLMTKNLVSKMARTNSFSDLEKVDDLAKLDKVSAAADNHLVSPRKNIRPRDLVKELKTFTNVDETLKKEAVQMYTNYLRGLGKAE</sequence>
<feature type="signal peptide" evidence="5">
    <location>
        <begin position="1"/>
        <end position="22"/>
    </location>
</feature>
<evidence type="ECO:0000256" key="5">
    <source>
        <dbReference type="RuleBase" id="RU367124"/>
    </source>
</evidence>
<dbReference type="Pfam" id="PF16810">
    <property type="entry name" value="RXLR"/>
    <property type="match status" value="1"/>
</dbReference>
<keyword evidence="4 5" id="KW-0732">Signal</keyword>
<comment type="similarity">
    <text evidence="2 5">Belongs to the RxLR effector family.</text>
</comment>
<dbReference type="InterPro" id="IPR031825">
    <property type="entry name" value="RXLR"/>
</dbReference>
<evidence type="ECO:0000256" key="2">
    <source>
        <dbReference type="ARBA" id="ARBA00010400"/>
    </source>
</evidence>